<dbReference type="RefSeq" id="WP_044855937.1">
    <property type="nucleotide sequence ID" value="NZ_CP016174.1"/>
</dbReference>
<feature type="transmembrane region" description="Helical" evidence="1">
    <location>
        <begin position="6"/>
        <end position="25"/>
    </location>
</feature>
<dbReference type="Proteomes" id="UP000093695">
    <property type="component" value="Chromosome"/>
</dbReference>
<reference evidence="2 3" key="1">
    <citation type="journal article" date="2015" name="Genome Announc.">
        <title>Draft Genome Sequence of Norvancomycin-Producing Strain Amycolatopsis orientalis CPCC200066.</title>
        <authorList>
            <person name="Lei X."/>
            <person name="Yuan F."/>
            <person name="Shi Y."/>
            <person name="Li X."/>
            <person name="Wang L."/>
            <person name="Hong B."/>
        </authorList>
    </citation>
    <scope>NUCLEOTIDE SEQUENCE [LARGE SCALE GENOMIC DNA]</scope>
    <source>
        <strain evidence="2 3">B-37</strain>
    </source>
</reference>
<accession>A0A193C5G1</accession>
<keyword evidence="1" id="KW-1133">Transmembrane helix</keyword>
<feature type="transmembrane region" description="Helical" evidence="1">
    <location>
        <begin position="37"/>
        <end position="58"/>
    </location>
</feature>
<evidence type="ECO:0000313" key="3">
    <source>
        <dbReference type="Proteomes" id="UP000093695"/>
    </source>
</evidence>
<dbReference type="AlphaFoldDB" id="A0A193C5G1"/>
<evidence type="ECO:0000313" key="2">
    <source>
        <dbReference type="EMBL" id="ANN19689.1"/>
    </source>
</evidence>
<gene>
    <name evidence="2" type="ORF">SD37_31440</name>
</gene>
<keyword evidence="3" id="KW-1185">Reference proteome</keyword>
<evidence type="ECO:0000256" key="1">
    <source>
        <dbReference type="SAM" id="Phobius"/>
    </source>
</evidence>
<feature type="transmembrane region" description="Helical" evidence="1">
    <location>
        <begin position="137"/>
        <end position="154"/>
    </location>
</feature>
<proteinExistence type="predicted"/>
<keyword evidence="1" id="KW-0812">Transmembrane</keyword>
<dbReference type="EMBL" id="CP016174">
    <property type="protein sequence ID" value="ANN19689.1"/>
    <property type="molecule type" value="Genomic_DNA"/>
</dbReference>
<sequence length="172" mass="17863">MPNFSTIAAGFAFLLSGYLLAVLVVHQAWGDAAQPQIATSFNAFALLFVMALAIERFIQPFAPALGPDSAVPAAALQNAQAAGDQTGANAASVALNKARNRTAIVTWGLATGLACLLAAGTNITLLHAITDRQGRQVAFWLDLLVTGLVVGAGTKPLNDLWTRLQNKPPAAT</sequence>
<keyword evidence="1" id="KW-0472">Membrane</keyword>
<organism evidence="2 3">
    <name type="scientific">Amycolatopsis orientalis</name>
    <name type="common">Nocardia orientalis</name>
    <dbReference type="NCBI Taxonomy" id="31958"/>
    <lineage>
        <taxon>Bacteria</taxon>
        <taxon>Bacillati</taxon>
        <taxon>Actinomycetota</taxon>
        <taxon>Actinomycetes</taxon>
        <taxon>Pseudonocardiales</taxon>
        <taxon>Pseudonocardiaceae</taxon>
        <taxon>Amycolatopsis</taxon>
    </lineage>
</organism>
<protein>
    <submittedName>
        <fullName evidence="2">Uncharacterized protein</fullName>
    </submittedName>
</protein>
<dbReference type="KEGG" id="aori:SD37_31440"/>
<feature type="transmembrane region" description="Helical" evidence="1">
    <location>
        <begin position="104"/>
        <end position="125"/>
    </location>
</feature>
<name>A0A193C5G1_AMYOR</name>